<evidence type="ECO:0000256" key="1">
    <source>
        <dbReference type="ARBA" id="ARBA00022448"/>
    </source>
</evidence>
<reference evidence="5" key="2">
    <citation type="submission" date="2020-09" db="EMBL/GenBank/DDBJ databases">
        <authorList>
            <person name="Sun Q."/>
            <person name="Zhou Y."/>
        </authorList>
    </citation>
    <scope>NUCLEOTIDE SEQUENCE</scope>
    <source>
        <strain evidence="5">CGMCC 1.10998</strain>
    </source>
</reference>
<protein>
    <recommendedName>
        <fullName evidence="4">ABC transporter domain-containing protein</fullName>
    </recommendedName>
</protein>
<dbReference type="AlphaFoldDB" id="A0A916UK52"/>
<dbReference type="PROSITE" id="PS00211">
    <property type="entry name" value="ABC_TRANSPORTER_1"/>
    <property type="match status" value="1"/>
</dbReference>
<keyword evidence="1" id="KW-0813">Transport</keyword>
<dbReference type="InterPro" id="IPR003439">
    <property type="entry name" value="ABC_transporter-like_ATP-bd"/>
</dbReference>
<gene>
    <name evidence="5" type="ORF">GCM10011396_23540</name>
</gene>
<name>A0A916UK52_9BURK</name>
<dbReference type="EMBL" id="BMED01000002">
    <property type="protein sequence ID" value="GGC75568.1"/>
    <property type="molecule type" value="Genomic_DNA"/>
</dbReference>
<dbReference type="Proteomes" id="UP000637423">
    <property type="component" value="Unassembled WGS sequence"/>
</dbReference>
<keyword evidence="2" id="KW-0547">Nucleotide-binding</keyword>
<keyword evidence="3" id="KW-0067">ATP-binding</keyword>
<organism evidence="5 6">
    <name type="scientific">Undibacterium terreum</name>
    <dbReference type="NCBI Taxonomy" id="1224302"/>
    <lineage>
        <taxon>Bacteria</taxon>
        <taxon>Pseudomonadati</taxon>
        <taxon>Pseudomonadota</taxon>
        <taxon>Betaproteobacteria</taxon>
        <taxon>Burkholderiales</taxon>
        <taxon>Oxalobacteraceae</taxon>
        <taxon>Undibacterium</taxon>
    </lineage>
</organism>
<reference evidence="5" key="1">
    <citation type="journal article" date="2014" name="Int. J. Syst. Evol. Microbiol.">
        <title>Complete genome sequence of Corynebacterium casei LMG S-19264T (=DSM 44701T), isolated from a smear-ripened cheese.</title>
        <authorList>
            <consortium name="US DOE Joint Genome Institute (JGI-PGF)"/>
            <person name="Walter F."/>
            <person name="Albersmeier A."/>
            <person name="Kalinowski J."/>
            <person name="Ruckert C."/>
        </authorList>
    </citation>
    <scope>NUCLEOTIDE SEQUENCE</scope>
    <source>
        <strain evidence="5">CGMCC 1.10998</strain>
    </source>
</reference>
<evidence type="ECO:0000259" key="4">
    <source>
        <dbReference type="PROSITE" id="PS50893"/>
    </source>
</evidence>
<dbReference type="PANTHER" id="PTHR45772:SF9">
    <property type="entry name" value="CONSERVED COMPONENT OF ABC TRANSPORTER FOR NATURAL AMINO ACIDS"/>
    <property type="match status" value="1"/>
</dbReference>
<dbReference type="Pfam" id="PF00005">
    <property type="entry name" value="ABC_tran"/>
    <property type="match status" value="1"/>
</dbReference>
<dbReference type="PROSITE" id="PS50893">
    <property type="entry name" value="ABC_TRANSPORTER_2"/>
    <property type="match status" value="1"/>
</dbReference>
<dbReference type="SUPFAM" id="SSF52540">
    <property type="entry name" value="P-loop containing nucleoside triphosphate hydrolases"/>
    <property type="match status" value="1"/>
</dbReference>
<accession>A0A916UK52</accession>
<sequence>MTVFEHLMLYGRKQLGEGVLAGLISGSRVKREEEDLRERALAMARILKLDHVLDNLVTDLSGGQKKLLEIGRALISEPDLILLDEPMAGVNPALVEQIAEHLKDIRARGVSVLLIEHEMALIEQLCDEVVVMAAGKFLTRGSFKDVAGNKTVQEAYLGMKRS</sequence>
<feature type="domain" description="ABC transporter" evidence="4">
    <location>
        <begin position="2"/>
        <end position="159"/>
    </location>
</feature>
<evidence type="ECO:0000313" key="6">
    <source>
        <dbReference type="Proteomes" id="UP000637423"/>
    </source>
</evidence>
<evidence type="ECO:0000313" key="5">
    <source>
        <dbReference type="EMBL" id="GGC75568.1"/>
    </source>
</evidence>
<dbReference type="InterPro" id="IPR017871">
    <property type="entry name" value="ABC_transporter-like_CS"/>
</dbReference>
<evidence type="ECO:0000256" key="3">
    <source>
        <dbReference type="ARBA" id="ARBA00022840"/>
    </source>
</evidence>
<dbReference type="GO" id="GO:0005524">
    <property type="term" value="F:ATP binding"/>
    <property type="evidence" value="ECO:0007669"/>
    <property type="project" value="UniProtKB-KW"/>
</dbReference>
<dbReference type="InterPro" id="IPR027417">
    <property type="entry name" value="P-loop_NTPase"/>
</dbReference>
<dbReference type="PANTHER" id="PTHR45772">
    <property type="entry name" value="CONSERVED COMPONENT OF ABC TRANSPORTER FOR NATURAL AMINO ACIDS-RELATED"/>
    <property type="match status" value="1"/>
</dbReference>
<dbReference type="GO" id="GO:0016887">
    <property type="term" value="F:ATP hydrolysis activity"/>
    <property type="evidence" value="ECO:0007669"/>
    <property type="project" value="InterPro"/>
</dbReference>
<dbReference type="Gene3D" id="3.40.50.300">
    <property type="entry name" value="P-loop containing nucleotide triphosphate hydrolases"/>
    <property type="match status" value="1"/>
</dbReference>
<dbReference type="InterPro" id="IPR051120">
    <property type="entry name" value="ABC_AA/LPS_Transport"/>
</dbReference>
<keyword evidence="6" id="KW-1185">Reference proteome</keyword>
<comment type="caution">
    <text evidence="5">The sequence shown here is derived from an EMBL/GenBank/DDBJ whole genome shotgun (WGS) entry which is preliminary data.</text>
</comment>
<evidence type="ECO:0000256" key="2">
    <source>
        <dbReference type="ARBA" id="ARBA00022741"/>
    </source>
</evidence>
<dbReference type="GO" id="GO:0005886">
    <property type="term" value="C:plasma membrane"/>
    <property type="evidence" value="ECO:0007669"/>
    <property type="project" value="TreeGrafter"/>
</dbReference>
<proteinExistence type="predicted"/>